<dbReference type="Gene3D" id="1.25.40.10">
    <property type="entry name" value="Tetratricopeptide repeat domain"/>
    <property type="match status" value="1"/>
</dbReference>
<protein>
    <recommendedName>
        <fullName evidence="2">Tetratricopeptide repeat protein</fullName>
    </recommendedName>
</protein>
<reference evidence="1" key="1">
    <citation type="submission" date="2018-06" db="EMBL/GenBank/DDBJ databases">
        <authorList>
            <person name="Zhirakovskaya E."/>
        </authorList>
    </citation>
    <scope>NUCLEOTIDE SEQUENCE</scope>
</reference>
<evidence type="ECO:0008006" key="2">
    <source>
        <dbReference type="Google" id="ProtNLM"/>
    </source>
</evidence>
<dbReference type="InterPro" id="IPR011990">
    <property type="entry name" value="TPR-like_helical_dom_sf"/>
</dbReference>
<dbReference type="AlphaFoldDB" id="A0A3B0UAU9"/>
<evidence type="ECO:0000313" key="1">
    <source>
        <dbReference type="EMBL" id="VAW23632.1"/>
    </source>
</evidence>
<gene>
    <name evidence="1" type="ORF">MNBD_ALPHA12-1459</name>
</gene>
<accession>A0A3B0UAU9</accession>
<organism evidence="1">
    <name type="scientific">hydrothermal vent metagenome</name>
    <dbReference type="NCBI Taxonomy" id="652676"/>
    <lineage>
        <taxon>unclassified sequences</taxon>
        <taxon>metagenomes</taxon>
        <taxon>ecological metagenomes</taxon>
    </lineage>
</organism>
<dbReference type="EMBL" id="UOEO01000241">
    <property type="protein sequence ID" value="VAW23632.1"/>
    <property type="molecule type" value="Genomic_DNA"/>
</dbReference>
<name>A0A3B0UAU9_9ZZZZ</name>
<sequence>MLFLIERMARNFFALLFMVALFFIAPVSAVYAASGAEKVNLSAKQMDGFGRIIITFVNRLDFPAYRMRNENGVLSFEFSEQMQLKLPDISGELPDFIAVSRIDPDQMGIRFGLKADFKINTIKAGEQLYIDFMPANWQGLPPGLPPEVVARLASRAQDAQKIAELRRRIELARLNNPQATLSVGRHPTFIRILFDWSEDTSAKYSREGDMAAIEFSWPVDIDLFPLLENLPEEIVSVKNVMKDGSSLVELKLAKGVVARFYQNSNRQFVLDIDLINPDTNALTPEKLLAMADQERSAKVAAAQAATQINSKEIAGAGIIPETEQVELTPKVTRIGSTVRISFPFEQETPAAVFRRGDQLWIILDSPVIINAPDDSKLLNSVSDNFSVVSAGDTQVVRMGLNSNRLASLGSQGSGWVLSLGDMLLTPTEPIKLERRQDDNRKYEIVANLARPARLHQLRDPEVGDVLEVVTAFPPAQGIIRNVSFVDFKALSSVHGLVIKPMREELKVTLGANQVVLSAKDGLIVSPLAQSRTEDAQSLPSLRSGYIDLTGFQDMDPISLAARREGLMEKAANSEGRERENARLELAYLLLGNRLGNEALGVLDVMIKENRVADMADNILMAKAAASVVAFRPKQSLTLLNSDKLSEDVDAIMWRSIARTQLRDFKGARSDVLATETIIKDYPMWVRNLFLLSGLRTAVETGDMELAVRLTDKVEFARLDDDQASEFSLLEARVNELDGRNDEALDNYGRVIAQDIRPTRAEAIYRTVALLDRIGRLDAAKGAQTLSRESIVWRGGPLEAQMLKLLAQLQFRNKDYRAAFSTVREAAQTHIETKDIVALTQEAQEVFVDLFNNGAADALNNLDALALFYDFRYLTPSGARGDEMIRNLARRLVRVDLLQQAGDLLEYQVDTRLEGAARAQIAADLAIIRIADGEPAKALNALKRTSLANLPPSLTRQRRILEARALIDAGRMQLALDVLKQLDGRDADLLRIDAYWRQGEYASASEQIERIYSQRNSAIPLSQPARMNLIKAAVGYVLGDDKIGLSRVRAKFADQIANSPQWPMFDYVTSSLRQSSSDFKTVVAQVAGIDSMSAFLNAYRQTYESDGALAPRTAPG</sequence>
<proteinExistence type="predicted"/>
<dbReference type="SUPFAM" id="SSF48452">
    <property type="entry name" value="TPR-like"/>
    <property type="match status" value="1"/>
</dbReference>